<dbReference type="InParanoid" id="A0A1Z5SAT1"/>
<evidence type="ECO:0000256" key="1">
    <source>
        <dbReference type="SAM" id="MobiDB-lite"/>
    </source>
</evidence>
<dbReference type="Proteomes" id="UP000000768">
    <property type="component" value="Chromosome 1"/>
</dbReference>
<sequence>MFKFGGNKSTTGTQARCVSTVLLSRKLEAKLMQGSKAPRSYTHQNPRKTEVNHRKNQLSSSRRAQFQKFQWFHNRAPAATEKPPQVRTVHPDSSWHGQPRWNRDPVIVGKGQQDVSEEKHMNNLCTGTASFRSAHSTLN</sequence>
<evidence type="ECO:0000313" key="2">
    <source>
        <dbReference type="EMBL" id="OQU93022.1"/>
    </source>
</evidence>
<keyword evidence="3" id="KW-1185">Reference proteome</keyword>
<feature type="region of interest" description="Disordered" evidence="1">
    <location>
        <begin position="32"/>
        <end position="62"/>
    </location>
</feature>
<reference evidence="2 3" key="1">
    <citation type="journal article" date="2009" name="Nature">
        <title>The Sorghum bicolor genome and the diversification of grasses.</title>
        <authorList>
            <person name="Paterson A.H."/>
            <person name="Bowers J.E."/>
            <person name="Bruggmann R."/>
            <person name="Dubchak I."/>
            <person name="Grimwood J."/>
            <person name="Gundlach H."/>
            <person name="Haberer G."/>
            <person name="Hellsten U."/>
            <person name="Mitros T."/>
            <person name="Poliakov A."/>
            <person name="Schmutz J."/>
            <person name="Spannagl M."/>
            <person name="Tang H."/>
            <person name="Wang X."/>
            <person name="Wicker T."/>
            <person name="Bharti A.K."/>
            <person name="Chapman J."/>
            <person name="Feltus F.A."/>
            <person name="Gowik U."/>
            <person name="Grigoriev I.V."/>
            <person name="Lyons E."/>
            <person name="Maher C.A."/>
            <person name="Martis M."/>
            <person name="Narechania A."/>
            <person name="Otillar R.P."/>
            <person name="Penning B.W."/>
            <person name="Salamov A.A."/>
            <person name="Wang Y."/>
            <person name="Zhang L."/>
            <person name="Carpita N.C."/>
            <person name="Freeling M."/>
            <person name="Gingle A.R."/>
            <person name="Hash C.T."/>
            <person name="Keller B."/>
            <person name="Klein P."/>
            <person name="Kresovich S."/>
            <person name="McCann M.C."/>
            <person name="Ming R."/>
            <person name="Peterson D.G."/>
            <person name="Mehboob-ur-Rahman"/>
            <person name="Ware D."/>
            <person name="Westhoff P."/>
            <person name="Mayer K.F."/>
            <person name="Messing J."/>
            <person name="Rokhsar D.S."/>
        </authorList>
    </citation>
    <scope>NUCLEOTIDE SEQUENCE [LARGE SCALE GENOMIC DNA]</scope>
    <source>
        <strain evidence="3">cv. BTx623</strain>
    </source>
</reference>
<dbReference type="AlphaFoldDB" id="A0A1Z5SAT1"/>
<reference evidence="3" key="2">
    <citation type="journal article" date="2018" name="Plant J.">
        <title>The Sorghum bicolor reference genome: improved assembly, gene annotations, a transcriptome atlas, and signatures of genome organization.</title>
        <authorList>
            <person name="McCormick R.F."/>
            <person name="Truong S.K."/>
            <person name="Sreedasyam A."/>
            <person name="Jenkins J."/>
            <person name="Shu S."/>
            <person name="Sims D."/>
            <person name="Kennedy M."/>
            <person name="Amirebrahimi M."/>
            <person name="Weers B.D."/>
            <person name="McKinley B."/>
            <person name="Mattison A."/>
            <person name="Morishige D.T."/>
            <person name="Grimwood J."/>
            <person name="Schmutz J."/>
            <person name="Mullet J.E."/>
        </authorList>
    </citation>
    <scope>NUCLEOTIDE SEQUENCE [LARGE SCALE GENOMIC DNA]</scope>
    <source>
        <strain evidence="3">cv. BTx623</strain>
    </source>
</reference>
<gene>
    <name evidence="2" type="ORF">SORBI_3001G460150</name>
</gene>
<dbReference type="Gramene" id="OQU93022">
    <property type="protein sequence ID" value="OQU93022"/>
    <property type="gene ID" value="SORBI_3001G460150"/>
</dbReference>
<dbReference type="EMBL" id="CM000760">
    <property type="protein sequence ID" value="OQU93022.1"/>
    <property type="molecule type" value="Genomic_DNA"/>
</dbReference>
<organism evidence="2 3">
    <name type="scientific">Sorghum bicolor</name>
    <name type="common">Sorghum</name>
    <name type="synonym">Sorghum vulgare</name>
    <dbReference type="NCBI Taxonomy" id="4558"/>
    <lineage>
        <taxon>Eukaryota</taxon>
        <taxon>Viridiplantae</taxon>
        <taxon>Streptophyta</taxon>
        <taxon>Embryophyta</taxon>
        <taxon>Tracheophyta</taxon>
        <taxon>Spermatophyta</taxon>
        <taxon>Magnoliopsida</taxon>
        <taxon>Liliopsida</taxon>
        <taxon>Poales</taxon>
        <taxon>Poaceae</taxon>
        <taxon>PACMAD clade</taxon>
        <taxon>Panicoideae</taxon>
        <taxon>Andropogonodae</taxon>
        <taxon>Andropogoneae</taxon>
        <taxon>Sorghinae</taxon>
        <taxon>Sorghum</taxon>
    </lineage>
</organism>
<proteinExistence type="predicted"/>
<accession>A0A1Z5SAT1</accession>
<feature type="region of interest" description="Disordered" evidence="1">
    <location>
        <begin position="75"/>
        <end position="106"/>
    </location>
</feature>
<protein>
    <submittedName>
        <fullName evidence="2">Uncharacterized protein</fullName>
    </submittedName>
</protein>
<evidence type="ECO:0000313" key="3">
    <source>
        <dbReference type="Proteomes" id="UP000000768"/>
    </source>
</evidence>
<name>A0A1Z5SAT1_SORBI</name>